<accession>A0A6P6KJ01</accession>
<name>A0A6P6KJ01_CARAU</name>
<gene>
    <name evidence="3" type="primary">LOC113052151</name>
</gene>
<dbReference type="KEGG" id="caua:113052151"/>
<dbReference type="RefSeq" id="XP_026072289.1">
    <property type="nucleotide sequence ID" value="XM_026216504.1"/>
</dbReference>
<dbReference type="PANTHER" id="PTHR46791:SF5">
    <property type="entry name" value="CLR5 DOMAIN-CONTAINING PROTEIN-RELATED"/>
    <property type="match status" value="1"/>
</dbReference>
<dbReference type="PROSITE" id="PS50994">
    <property type="entry name" value="INTEGRASE"/>
    <property type="match status" value="1"/>
</dbReference>
<evidence type="ECO:0000259" key="1">
    <source>
        <dbReference type="PROSITE" id="PS50994"/>
    </source>
</evidence>
<dbReference type="InterPro" id="IPR012337">
    <property type="entry name" value="RNaseH-like_sf"/>
</dbReference>
<dbReference type="AlphaFoldDB" id="A0A6P6KJ01"/>
<reference evidence="3" key="1">
    <citation type="submission" date="2025-08" db="UniProtKB">
        <authorList>
            <consortium name="RefSeq"/>
        </authorList>
    </citation>
    <scope>IDENTIFICATION</scope>
    <source>
        <strain evidence="3">Wakin</strain>
        <tissue evidence="3">Muscle</tissue>
    </source>
</reference>
<dbReference type="SUPFAM" id="SSF53098">
    <property type="entry name" value="Ribonuclease H-like"/>
    <property type="match status" value="1"/>
</dbReference>
<organism evidence="2 3">
    <name type="scientific">Carassius auratus</name>
    <name type="common">Goldfish</name>
    <dbReference type="NCBI Taxonomy" id="7957"/>
    <lineage>
        <taxon>Eukaryota</taxon>
        <taxon>Metazoa</taxon>
        <taxon>Chordata</taxon>
        <taxon>Craniata</taxon>
        <taxon>Vertebrata</taxon>
        <taxon>Euteleostomi</taxon>
        <taxon>Actinopterygii</taxon>
        <taxon>Neopterygii</taxon>
        <taxon>Teleostei</taxon>
        <taxon>Ostariophysi</taxon>
        <taxon>Cypriniformes</taxon>
        <taxon>Cyprinidae</taxon>
        <taxon>Cyprininae</taxon>
        <taxon>Carassius</taxon>
    </lineage>
</organism>
<dbReference type="Pfam" id="PF24764">
    <property type="entry name" value="rva_4"/>
    <property type="match status" value="1"/>
</dbReference>
<evidence type="ECO:0000313" key="2">
    <source>
        <dbReference type="Proteomes" id="UP000515129"/>
    </source>
</evidence>
<dbReference type="PANTHER" id="PTHR46791">
    <property type="entry name" value="EXPRESSED PROTEIN"/>
    <property type="match status" value="1"/>
</dbReference>
<sequence length="475" mass="54122">MALARFLDHCKATYTQSARIFLTDNVSSDVLRPVLVRLETLERSIRWARGRILHLNDADELLPLVSEFIQLVKTALSTEEGTFGYQAPLVQASDFGRSSYHVTKEQLRFLLSYGFTASQMAEVLEVSVSTVKRRLRRFHLSESMRYAHLSEAELDEVVRQLVGENEQIGSNAVRARMATMGVRVQRRRVRESLIRVNPAGAAHRALSHRLHRRTYNVAGPNSLWHIDGNHKLIRWRIVIHGGICGFSRLVVFLQASDNNRAGTVFDQFVQATARYGVPSRVRCDHGGENNTVCLFMNIYHGSERGSAIRGRSVHNQRIERLWGDLWRGMTNVYHQLFSFLESDGVIDCTNERHMWALHHVYIPRINRDLEVFREQWNNHGLRTAGYHTPYQMFVRGCLQRQTSSLTAMAEIFGHRPAQEVAIPAVDWHEVVTVPANQFSPTQAQMQQLQDVDILAGPVGSLAIDALQTVINILQQ</sequence>
<dbReference type="OrthoDB" id="2686689at2759"/>
<dbReference type="InterPro" id="IPR036397">
    <property type="entry name" value="RNaseH_sf"/>
</dbReference>
<feature type="domain" description="Integrase catalytic" evidence="1">
    <location>
        <begin position="216"/>
        <end position="397"/>
    </location>
</feature>
<dbReference type="InterPro" id="IPR001584">
    <property type="entry name" value="Integrase_cat-core"/>
</dbReference>
<dbReference type="GO" id="GO:0003676">
    <property type="term" value="F:nucleic acid binding"/>
    <property type="evidence" value="ECO:0007669"/>
    <property type="project" value="InterPro"/>
</dbReference>
<dbReference type="InterPro" id="IPR058913">
    <property type="entry name" value="Integrase_dom_put"/>
</dbReference>
<proteinExistence type="predicted"/>
<dbReference type="GO" id="GO:0015074">
    <property type="term" value="P:DNA integration"/>
    <property type="evidence" value="ECO:0007669"/>
    <property type="project" value="InterPro"/>
</dbReference>
<protein>
    <submittedName>
        <fullName evidence="3">Uncharacterized protein LOC113052151</fullName>
    </submittedName>
</protein>
<dbReference type="Gene3D" id="3.30.420.10">
    <property type="entry name" value="Ribonuclease H-like superfamily/Ribonuclease H"/>
    <property type="match status" value="1"/>
</dbReference>
<keyword evidence="2" id="KW-1185">Reference proteome</keyword>
<dbReference type="Proteomes" id="UP000515129">
    <property type="component" value="Chromosome 32"/>
</dbReference>
<evidence type="ECO:0000313" key="3">
    <source>
        <dbReference type="RefSeq" id="XP_026072289.1"/>
    </source>
</evidence>
<dbReference type="GeneID" id="113052151"/>